<gene>
    <name evidence="1" type="ORF">MUN86_30360</name>
</gene>
<evidence type="ECO:0008006" key="3">
    <source>
        <dbReference type="Google" id="ProtNLM"/>
    </source>
</evidence>
<protein>
    <recommendedName>
        <fullName evidence="3">Roadblock/LAMTOR2 domain-containing protein</fullName>
    </recommendedName>
</protein>
<evidence type="ECO:0000313" key="2">
    <source>
        <dbReference type="Proteomes" id="UP000830401"/>
    </source>
</evidence>
<geneLocation type="plasmid" evidence="1 2">
    <name>unnamed8</name>
</geneLocation>
<evidence type="ECO:0000313" key="1">
    <source>
        <dbReference type="EMBL" id="UOQ69813.1"/>
    </source>
</evidence>
<dbReference type="Proteomes" id="UP000830401">
    <property type="component" value="Plasmid unnamed8"/>
</dbReference>
<dbReference type="EMBL" id="CP095069">
    <property type="protein sequence ID" value="UOQ69813.1"/>
    <property type="molecule type" value="Genomic_DNA"/>
</dbReference>
<reference evidence="1" key="1">
    <citation type="submission" date="2022-04" db="EMBL/GenBank/DDBJ databases">
        <title>Hymenobacter sp. isolated from the air.</title>
        <authorList>
            <person name="Won M."/>
            <person name="Lee C.-M."/>
            <person name="Woen H.-Y."/>
            <person name="Kwon S.-W."/>
        </authorList>
    </citation>
    <scope>NUCLEOTIDE SEQUENCE</scope>
    <source>
        <strain evidence="1">5420S-77</strain>
        <plasmid evidence="1">unnamed8</plasmid>
    </source>
</reference>
<keyword evidence="1" id="KW-0614">Plasmid</keyword>
<keyword evidence="2" id="KW-1185">Reference proteome</keyword>
<sequence length="143" mass="15620">MQFPFLNRLSLRKVTVGTSNEAGQQARIVLDQLLEELPDLLMSCVVEVPSGRVVASYTTTAALNPNQISLRYAKLLRATDIALAARHIPGGPLTEMALLLDEQLHLIKPVQNGQSYCFLAVRLADTNLAMAAELLRRLTAPLA</sequence>
<accession>A0ABY4GG12</accession>
<name>A0ABY4GG12_9BACT</name>
<dbReference type="RefSeq" id="WP_245127662.1">
    <property type="nucleotide sequence ID" value="NZ_CP095069.1"/>
</dbReference>
<proteinExistence type="predicted"/>
<organism evidence="1 2">
    <name type="scientific">Hymenobacter volaticus</name>
    <dbReference type="NCBI Taxonomy" id="2932254"/>
    <lineage>
        <taxon>Bacteria</taxon>
        <taxon>Pseudomonadati</taxon>
        <taxon>Bacteroidota</taxon>
        <taxon>Cytophagia</taxon>
        <taxon>Cytophagales</taxon>
        <taxon>Hymenobacteraceae</taxon>
        <taxon>Hymenobacter</taxon>
    </lineage>
</organism>